<dbReference type="Proteomes" id="UP000008701">
    <property type="component" value="Chromosome"/>
</dbReference>
<dbReference type="KEGG" id="cph:Cpha266_0348"/>
<feature type="transmembrane region" description="Helical" evidence="1">
    <location>
        <begin position="350"/>
        <end position="368"/>
    </location>
</feature>
<evidence type="ECO:0008006" key="4">
    <source>
        <dbReference type="Google" id="ProtNLM"/>
    </source>
</evidence>
<feature type="transmembrane region" description="Helical" evidence="1">
    <location>
        <begin position="20"/>
        <end position="42"/>
    </location>
</feature>
<feature type="transmembrane region" description="Helical" evidence="1">
    <location>
        <begin position="89"/>
        <end position="108"/>
    </location>
</feature>
<protein>
    <recommendedName>
        <fullName evidence="4">Glycosyltransferase RgtA/B/C/D-like domain-containing protein</fullName>
    </recommendedName>
</protein>
<feature type="transmembrane region" description="Helical" evidence="1">
    <location>
        <begin position="139"/>
        <end position="156"/>
    </location>
</feature>
<reference evidence="2 3" key="1">
    <citation type="submission" date="2006-12" db="EMBL/GenBank/DDBJ databases">
        <title>Complete sequence of Chlorobium phaeobacteroides DSM 266.</title>
        <authorList>
            <consortium name="US DOE Joint Genome Institute"/>
            <person name="Copeland A."/>
            <person name="Lucas S."/>
            <person name="Lapidus A."/>
            <person name="Barry K."/>
            <person name="Detter J.C."/>
            <person name="Glavina del Rio T."/>
            <person name="Hammon N."/>
            <person name="Israni S."/>
            <person name="Pitluck S."/>
            <person name="Goltsman E."/>
            <person name="Schmutz J."/>
            <person name="Larimer F."/>
            <person name="Land M."/>
            <person name="Hauser L."/>
            <person name="Mikhailova N."/>
            <person name="Li T."/>
            <person name="Overmann J."/>
            <person name="Bryant D.A."/>
            <person name="Richardson P."/>
        </authorList>
    </citation>
    <scope>NUCLEOTIDE SEQUENCE [LARGE SCALE GENOMIC DNA]</scope>
    <source>
        <strain evidence="2 3">DSM 266</strain>
    </source>
</reference>
<accession>A1BDD0</accession>
<dbReference type="HOGENOM" id="CLU_603959_0_0_10"/>
<keyword evidence="1" id="KW-1133">Transmembrane helix</keyword>
<feature type="transmembrane region" description="Helical" evidence="1">
    <location>
        <begin position="276"/>
        <end position="294"/>
    </location>
</feature>
<sequence length="481" mass="55232">MQINSSDRTQSISSIWHHRLIRFFSSTTTQYIAAGLSLILIFNTYYLLIDMKVFGHDEVHYYTDFTFKLKEEGRWANYFLHKLLRHIPLQTHVILFLSSLWGVFYYISKNLTKESWYSIIIASVLLIETPNAYQSLWPATVLPTTISLLLLAWMAQKDISYKVIYLVGGVLLFGMMQNYYFLLPLLFLGHYKFDKTSINSTIPLVTTHLLFWITGAVSGLVVASLIVYIHTGQAGIIPAEWRLIMPAHDISTLLRNIIYVFQNLTEQLVVFWKNSASNGFLYPLLLIIFTFARLKNSFSNLYISIILSAVFLSFFIFSIPLAPIIQTRSLVAFSSSLILLFFIESKQLLFPRWLSVFLLLWTGLNLSISGRSYLYEHKTQSEFVLNKIEAAFSHHPANYTAVAVFGHVDNKYKEAFLFNNPERLRPIILTLGANHFIDGRVDTQQKSLLTEAVNIDTTSANNKIKLFVTKKNVAVILLEKN</sequence>
<feature type="transmembrane region" description="Helical" evidence="1">
    <location>
        <begin position="163"/>
        <end position="189"/>
    </location>
</feature>
<keyword evidence="1" id="KW-0472">Membrane</keyword>
<organism evidence="2 3">
    <name type="scientific">Chlorobium phaeobacteroides (strain DSM 266 / SMG 266 / 2430)</name>
    <dbReference type="NCBI Taxonomy" id="290317"/>
    <lineage>
        <taxon>Bacteria</taxon>
        <taxon>Pseudomonadati</taxon>
        <taxon>Chlorobiota</taxon>
        <taxon>Chlorobiia</taxon>
        <taxon>Chlorobiales</taxon>
        <taxon>Chlorobiaceae</taxon>
        <taxon>Chlorobium/Pelodictyon group</taxon>
        <taxon>Chlorobium</taxon>
    </lineage>
</organism>
<feature type="transmembrane region" description="Helical" evidence="1">
    <location>
        <begin position="115"/>
        <end position="133"/>
    </location>
</feature>
<evidence type="ECO:0000313" key="3">
    <source>
        <dbReference type="Proteomes" id="UP000008701"/>
    </source>
</evidence>
<evidence type="ECO:0000256" key="1">
    <source>
        <dbReference type="SAM" id="Phobius"/>
    </source>
</evidence>
<keyword evidence="1" id="KW-0812">Transmembrane</keyword>
<dbReference type="STRING" id="290317.Cpha266_0348"/>
<feature type="transmembrane region" description="Helical" evidence="1">
    <location>
        <begin position="209"/>
        <end position="229"/>
    </location>
</feature>
<feature type="transmembrane region" description="Helical" evidence="1">
    <location>
        <begin position="325"/>
        <end position="343"/>
    </location>
</feature>
<feature type="transmembrane region" description="Helical" evidence="1">
    <location>
        <begin position="301"/>
        <end position="319"/>
    </location>
</feature>
<keyword evidence="3" id="KW-1185">Reference proteome</keyword>
<dbReference type="EMBL" id="CP000492">
    <property type="protein sequence ID" value="ABL64407.1"/>
    <property type="molecule type" value="Genomic_DNA"/>
</dbReference>
<name>A1BDD0_CHLPD</name>
<evidence type="ECO:0000313" key="2">
    <source>
        <dbReference type="EMBL" id="ABL64407.1"/>
    </source>
</evidence>
<gene>
    <name evidence="2" type="ordered locus">Cpha266_0348</name>
</gene>
<dbReference type="AlphaFoldDB" id="A1BDD0"/>
<proteinExistence type="predicted"/>